<proteinExistence type="predicted"/>
<dbReference type="EMBL" id="JBJKFK010001002">
    <property type="protein sequence ID" value="KAL3314429.1"/>
    <property type="molecule type" value="Genomic_DNA"/>
</dbReference>
<dbReference type="AlphaFoldDB" id="A0ABD2Q4B5"/>
<sequence length="77" mass="9266">MLSRGRYSEEALSLFIKSLDEATRRRYEVVFRSLDDTDEQFSNVIAIIEEMERENKEEKAMKRYDFLYKSELTFGIK</sequence>
<protein>
    <submittedName>
        <fullName evidence="1">Uncharacterized protein</fullName>
    </submittedName>
</protein>
<accession>A0ABD2Q4B5</accession>
<keyword evidence="2" id="KW-1185">Reference proteome</keyword>
<comment type="caution">
    <text evidence="1">The sequence shown here is derived from an EMBL/GenBank/DDBJ whole genome shotgun (WGS) entry which is preliminary data.</text>
</comment>
<evidence type="ECO:0000313" key="2">
    <source>
        <dbReference type="Proteomes" id="UP001626550"/>
    </source>
</evidence>
<gene>
    <name evidence="1" type="ORF">Ciccas_006953</name>
</gene>
<organism evidence="1 2">
    <name type="scientific">Cichlidogyrus casuarinus</name>
    <dbReference type="NCBI Taxonomy" id="1844966"/>
    <lineage>
        <taxon>Eukaryota</taxon>
        <taxon>Metazoa</taxon>
        <taxon>Spiralia</taxon>
        <taxon>Lophotrochozoa</taxon>
        <taxon>Platyhelminthes</taxon>
        <taxon>Monogenea</taxon>
        <taxon>Monopisthocotylea</taxon>
        <taxon>Dactylogyridea</taxon>
        <taxon>Ancyrocephalidae</taxon>
        <taxon>Cichlidogyrus</taxon>
    </lineage>
</organism>
<dbReference type="Proteomes" id="UP001626550">
    <property type="component" value="Unassembled WGS sequence"/>
</dbReference>
<evidence type="ECO:0000313" key="1">
    <source>
        <dbReference type="EMBL" id="KAL3314429.1"/>
    </source>
</evidence>
<reference evidence="1 2" key="1">
    <citation type="submission" date="2024-11" db="EMBL/GenBank/DDBJ databases">
        <title>Adaptive evolution of stress response genes in parasites aligns with host niche diversity.</title>
        <authorList>
            <person name="Hahn C."/>
            <person name="Resl P."/>
        </authorList>
    </citation>
    <scope>NUCLEOTIDE SEQUENCE [LARGE SCALE GENOMIC DNA]</scope>
    <source>
        <strain evidence="1">EGGRZ-B1_66</strain>
        <tissue evidence="1">Body</tissue>
    </source>
</reference>
<name>A0ABD2Q4B5_9PLAT</name>